<dbReference type="SUPFAM" id="SSF51445">
    <property type="entry name" value="(Trans)glycosidases"/>
    <property type="match status" value="1"/>
</dbReference>
<dbReference type="Gene3D" id="3.20.20.80">
    <property type="entry name" value="Glycosidases"/>
    <property type="match status" value="1"/>
</dbReference>
<evidence type="ECO:0000256" key="2">
    <source>
        <dbReference type="ARBA" id="ARBA00006285"/>
    </source>
</evidence>
<evidence type="ECO:0000256" key="5">
    <source>
        <dbReference type="PIRSR" id="PIRSR625705-1"/>
    </source>
</evidence>
<comment type="caution">
    <text evidence="8">The sequence shown here is derived from an EMBL/GenBank/DDBJ whole genome shotgun (WGS) entry which is preliminary data.</text>
</comment>
<dbReference type="InterPro" id="IPR004867">
    <property type="entry name" value="CHB_C_dom"/>
</dbReference>
<name>A0AAN3AAA2_BACO1</name>
<dbReference type="PANTHER" id="PTHR22600:SF57">
    <property type="entry name" value="BETA-N-ACETYLHEXOSAMINIDASE"/>
    <property type="match status" value="1"/>
</dbReference>
<gene>
    <name evidence="8" type="ORF">BACOVA_01373</name>
</gene>
<dbReference type="PANTHER" id="PTHR22600">
    <property type="entry name" value="BETA-HEXOSAMINIDASE"/>
    <property type="match status" value="1"/>
</dbReference>
<dbReference type="InterPro" id="IPR017853">
    <property type="entry name" value="GH"/>
</dbReference>
<feature type="domain" description="Glycoside hydrolase family 20 catalytic" evidence="6">
    <location>
        <begin position="15"/>
        <end position="285"/>
    </location>
</feature>
<organism evidence="8 9">
    <name type="scientific">Bacteroides ovatus (strain ATCC 8483 / DSM 1896 / JCM 5824 / BCRC 10623 / CCUG 4943 / NCTC 11153)</name>
    <dbReference type="NCBI Taxonomy" id="411476"/>
    <lineage>
        <taxon>Bacteria</taxon>
        <taxon>Pseudomonadati</taxon>
        <taxon>Bacteroidota</taxon>
        <taxon>Bacteroidia</taxon>
        <taxon>Bacteroidales</taxon>
        <taxon>Bacteroidaceae</taxon>
        <taxon>Bacteroides</taxon>
    </lineage>
</organism>
<dbReference type="Pfam" id="PF00728">
    <property type="entry name" value="Glyco_hydro_20"/>
    <property type="match status" value="1"/>
</dbReference>
<dbReference type="InterPro" id="IPR014756">
    <property type="entry name" value="Ig_E-set"/>
</dbReference>
<feature type="active site" description="Proton donor" evidence="5">
    <location>
        <position position="79"/>
    </location>
</feature>
<sequence length="399" mass="45209">MKARYHKYVNTAPEKANEYLLSDAQDTSRYVSAQSYTDNVMNVALPSTYRFMEKVIRELIAMYEEAEVPLTTIHLGGDEVPEGAWMGSPVCRTFMDENGMTSAHELSEYYITKMADYLQQHHLQFSGWQEVALGHPEATDRHLNQLAAGVYCWNTVPEWEADEIPYQIANKGYPVILCNVNNFYLDLAYDAHPDERGLSWAGYVDESKGFSMLPYSIYRSSRTDMAGNPVDPDIAGKGKTTLTASGKEHIQGVQAQLFAETIRDFEWVEYYTFPKILGLVERGWNAFPAWSTLTGEKERQAFNKELGLFYSKVSEKEMPHWASRSINFRLPHPGLCIKEGQLHASTPIRGGEIRYTTDGTEPTLRSELWKAPVACDASVVKAKLFYLNKESVTSTLKVD</sequence>
<comment type="similarity">
    <text evidence="2">Belongs to the glycosyl hydrolase 20 family.</text>
</comment>
<comment type="catalytic activity">
    <reaction evidence="1">
        <text>Hydrolysis of terminal non-reducing N-acetyl-D-hexosamine residues in N-acetyl-beta-D-hexosaminides.</text>
        <dbReference type="EC" id="3.2.1.52"/>
    </reaction>
</comment>
<dbReference type="InterPro" id="IPR025705">
    <property type="entry name" value="Beta_hexosaminidase_sua/sub"/>
</dbReference>
<evidence type="ECO:0000256" key="4">
    <source>
        <dbReference type="ARBA" id="ARBA00022801"/>
    </source>
</evidence>
<evidence type="ECO:0000256" key="1">
    <source>
        <dbReference type="ARBA" id="ARBA00001231"/>
    </source>
</evidence>
<keyword evidence="4 8" id="KW-0378">Hydrolase</keyword>
<evidence type="ECO:0000256" key="3">
    <source>
        <dbReference type="ARBA" id="ARBA00012663"/>
    </source>
</evidence>
<dbReference type="GO" id="GO:0005975">
    <property type="term" value="P:carbohydrate metabolic process"/>
    <property type="evidence" value="ECO:0007669"/>
    <property type="project" value="InterPro"/>
</dbReference>
<dbReference type="EC" id="3.2.1.52" evidence="3"/>
<dbReference type="Proteomes" id="UP000005475">
    <property type="component" value="Unassembled WGS sequence"/>
</dbReference>
<dbReference type="GO" id="GO:0016020">
    <property type="term" value="C:membrane"/>
    <property type="evidence" value="ECO:0007669"/>
    <property type="project" value="TreeGrafter"/>
</dbReference>
<evidence type="ECO:0000313" key="8">
    <source>
        <dbReference type="EMBL" id="EDO12869.1"/>
    </source>
</evidence>
<reference evidence="8 9" key="1">
    <citation type="submission" date="2007-03" db="EMBL/GenBank/DDBJ databases">
        <authorList>
            <person name="Fulton L."/>
            <person name="Clifton S."/>
            <person name="Fulton B."/>
            <person name="Xu J."/>
            <person name="Minx P."/>
            <person name="Pepin K.H."/>
            <person name="Johnson M."/>
            <person name="Thiruvilangam P."/>
            <person name="Bhonagiri V."/>
            <person name="Nash W.E."/>
            <person name="Mardis E.R."/>
            <person name="Wilson R.K."/>
        </authorList>
    </citation>
    <scope>NUCLEOTIDE SEQUENCE [LARGE SCALE GENOMIC DNA]</scope>
    <source>
        <strain evidence="9">ATCC 8483 / DSM 1896 / JCM 5824 / BCRC 10623 / CCUG 4943 / NCTC 11153</strain>
    </source>
</reference>
<protein>
    <recommendedName>
        <fullName evidence="3">beta-N-acetylhexosaminidase</fullName>
        <ecNumber evidence="3">3.2.1.52</ecNumber>
    </recommendedName>
</protein>
<dbReference type="SUPFAM" id="SSF81296">
    <property type="entry name" value="E set domains"/>
    <property type="match status" value="1"/>
</dbReference>
<dbReference type="PRINTS" id="PR00738">
    <property type="entry name" value="GLHYDRLASE20"/>
</dbReference>
<evidence type="ECO:0000259" key="6">
    <source>
        <dbReference type="Pfam" id="PF00728"/>
    </source>
</evidence>
<reference evidence="9" key="2">
    <citation type="submission" date="2007-04" db="EMBL/GenBank/DDBJ databases">
        <title>Draft genome sequence of Bacteroides ovatus (ATCC 8483).</title>
        <authorList>
            <person name="Sudarsanam P."/>
            <person name="Ley R."/>
            <person name="Guruge J."/>
            <person name="Turnbaugh P.J."/>
            <person name="Mahowald M."/>
            <person name="Liep D."/>
            <person name="Gordon J."/>
        </authorList>
    </citation>
    <scope>NUCLEOTIDE SEQUENCE [LARGE SCALE GENOMIC DNA]</scope>
    <source>
        <strain evidence="9">ATCC 8483 / DSM 1896 / JCM 5824 / BCRC 10623 / CCUG 4943 / NCTC 11153</strain>
    </source>
</reference>
<accession>A0AAN3AAA2</accession>
<dbReference type="InterPro" id="IPR015883">
    <property type="entry name" value="Glyco_hydro_20_cat"/>
</dbReference>
<dbReference type="AlphaFoldDB" id="A0AAN3AAA2"/>
<evidence type="ECO:0000313" key="9">
    <source>
        <dbReference type="Proteomes" id="UP000005475"/>
    </source>
</evidence>
<dbReference type="Pfam" id="PF03174">
    <property type="entry name" value="CHB_HEX_C"/>
    <property type="match status" value="1"/>
</dbReference>
<proteinExistence type="inferred from homology"/>
<evidence type="ECO:0000259" key="7">
    <source>
        <dbReference type="Pfam" id="PF03174"/>
    </source>
</evidence>
<dbReference type="EMBL" id="AAXF02000043">
    <property type="protein sequence ID" value="EDO12869.1"/>
    <property type="molecule type" value="Genomic_DNA"/>
</dbReference>
<dbReference type="GO" id="GO:0030203">
    <property type="term" value="P:glycosaminoglycan metabolic process"/>
    <property type="evidence" value="ECO:0007669"/>
    <property type="project" value="TreeGrafter"/>
</dbReference>
<dbReference type="GO" id="GO:0004563">
    <property type="term" value="F:beta-N-acetylhexosaminidase activity"/>
    <property type="evidence" value="ECO:0007669"/>
    <property type="project" value="UniProtKB-EC"/>
</dbReference>
<feature type="domain" description="Chitobiase C-terminal" evidence="7">
    <location>
        <begin position="323"/>
        <end position="379"/>
    </location>
</feature>